<reference evidence="1 2" key="4">
    <citation type="journal article" date="2011" name="BMC Genomics">
        <title>RNA-Seq improves annotation of protein-coding genes in the cucumber genome.</title>
        <authorList>
            <person name="Li Z."/>
            <person name="Zhang Z."/>
            <person name="Yan P."/>
            <person name="Huang S."/>
            <person name="Fei Z."/>
            <person name="Lin K."/>
        </authorList>
    </citation>
    <scope>NUCLEOTIDE SEQUENCE [LARGE SCALE GENOMIC DNA]</scope>
    <source>
        <strain evidence="2">cv. 9930</strain>
    </source>
</reference>
<name>A0A0A0KLR0_CUCSA</name>
<proteinExistence type="predicted"/>
<evidence type="ECO:0000313" key="1">
    <source>
        <dbReference type="EMBL" id="KGN48696.1"/>
    </source>
</evidence>
<accession>A0A0A0KLR0</accession>
<evidence type="ECO:0000313" key="2">
    <source>
        <dbReference type="Proteomes" id="UP000029981"/>
    </source>
</evidence>
<sequence length="154" mass="17423">MRGNSKILWFNSIIAEHGSEKYKTLGTINTKERSFDTKCGSDVLTQPIGSEVEQDPIDIGRLKKVKEGLFEIVEGLFEKLNFVVRDIGCGLCVGGQIMDLRERKFDEAEKRRKMGREFGGETIDVFGSGNERDLVTLLSNKFGEFKKRNHMAES</sequence>
<reference evidence="1 2" key="2">
    <citation type="journal article" date="2009" name="PLoS ONE">
        <title>An integrated genetic and cytogenetic map of the cucumber genome.</title>
        <authorList>
            <person name="Ren Y."/>
            <person name="Zhang Z."/>
            <person name="Liu J."/>
            <person name="Staub J.E."/>
            <person name="Han Y."/>
            <person name="Cheng Z."/>
            <person name="Li X."/>
            <person name="Lu J."/>
            <person name="Miao H."/>
            <person name="Kang H."/>
            <person name="Xie B."/>
            <person name="Gu X."/>
            <person name="Wang X."/>
            <person name="Du Y."/>
            <person name="Jin W."/>
            <person name="Huang S."/>
        </authorList>
    </citation>
    <scope>NUCLEOTIDE SEQUENCE [LARGE SCALE GENOMIC DNA]</scope>
    <source>
        <strain evidence="2">cv. 9930</strain>
    </source>
</reference>
<gene>
    <name evidence="1" type="ORF">Csa_6G498680</name>
</gene>
<dbReference type="EMBL" id="CM002927">
    <property type="protein sequence ID" value="KGN48696.1"/>
    <property type="molecule type" value="Genomic_DNA"/>
</dbReference>
<dbReference type="Proteomes" id="UP000029981">
    <property type="component" value="Chromosome 6"/>
</dbReference>
<organism evidence="1 2">
    <name type="scientific">Cucumis sativus</name>
    <name type="common">Cucumber</name>
    <dbReference type="NCBI Taxonomy" id="3659"/>
    <lineage>
        <taxon>Eukaryota</taxon>
        <taxon>Viridiplantae</taxon>
        <taxon>Streptophyta</taxon>
        <taxon>Embryophyta</taxon>
        <taxon>Tracheophyta</taxon>
        <taxon>Spermatophyta</taxon>
        <taxon>Magnoliopsida</taxon>
        <taxon>eudicotyledons</taxon>
        <taxon>Gunneridae</taxon>
        <taxon>Pentapetalae</taxon>
        <taxon>rosids</taxon>
        <taxon>fabids</taxon>
        <taxon>Cucurbitales</taxon>
        <taxon>Cucurbitaceae</taxon>
        <taxon>Benincaseae</taxon>
        <taxon>Cucumis</taxon>
    </lineage>
</organism>
<reference evidence="1 2" key="3">
    <citation type="journal article" date="2010" name="BMC Genomics">
        <title>Transcriptome sequencing and comparative analysis of cucumber flowers with different sex types.</title>
        <authorList>
            <person name="Guo S."/>
            <person name="Zheng Y."/>
            <person name="Joung J.G."/>
            <person name="Liu S."/>
            <person name="Zhang Z."/>
            <person name="Crasta O.R."/>
            <person name="Sobral B.W."/>
            <person name="Xu Y."/>
            <person name="Huang S."/>
            <person name="Fei Z."/>
        </authorList>
    </citation>
    <scope>NUCLEOTIDE SEQUENCE [LARGE SCALE GENOMIC DNA]</scope>
    <source>
        <strain evidence="2">cv. 9930</strain>
    </source>
</reference>
<protein>
    <submittedName>
        <fullName evidence="1">Uncharacterized protein</fullName>
    </submittedName>
</protein>
<keyword evidence="2" id="KW-1185">Reference proteome</keyword>
<reference evidence="1 2" key="1">
    <citation type="journal article" date="2009" name="Nat. Genet.">
        <title>The genome of the cucumber, Cucumis sativus L.</title>
        <authorList>
            <person name="Huang S."/>
            <person name="Li R."/>
            <person name="Zhang Z."/>
            <person name="Li L."/>
            <person name="Gu X."/>
            <person name="Fan W."/>
            <person name="Lucas W.J."/>
            <person name="Wang X."/>
            <person name="Xie B."/>
            <person name="Ni P."/>
            <person name="Ren Y."/>
            <person name="Zhu H."/>
            <person name="Li J."/>
            <person name="Lin K."/>
            <person name="Jin W."/>
            <person name="Fei Z."/>
            <person name="Li G."/>
            <person name="Staub J."/>
            <person name="Kilian A."/>
            <person name="van der Vossen E.A."/>
            <person name="Wu Y."/>
            <person name="Guo J."/>
            <person name="He J."/>
            <person name="Jia Z."/>
            <person name="Ren Y."/>
            <person name="Tian G."/>
            <person name="Lu Y."/>
            <person name="Ruan J."/>
            <person name="Qian W."/>
            <person name="Wang M."/>
            <person name="Huang Q."/>
            <person name="Li B."/>
            <person name="Xuan Z."/>
            <person name="Cao J."/>
            <person name="Asan"/>
            <person name="Wu Z."/>
            <person name="Zhang J."/>
            <person name="Cai Q."/>
            <person name="Bai Y."/>
            <person name="Zhao B."/>
            <person name="Han Y."/>
            <person name="Li Y."/>
            <person name="Li X."/>
            <person name="Wang S."/>
            <person name="Shi Q."/>
            <person name="Liu S."/>
            <person name="Cho W.K."/>
            <person name="Kim J.Y."/>
            <person name="Xu Y."/>
            <person name="Heller-Uszynska K."/>
            <person name="Miao H."/>
            <person name="Cheng Z."/>
            <person name="Zhang S."/>
            <person name="Wu J."/>
            <person name="Yang Y."/>
            <person name="Kang H."/>
            <person name="Li M."/>
            <person name="Liang H."/>
            <person name="Ren X."/>
            <person name="Shi Z."/>
            <person name="Wen M."/>
            <person name="Jian M."/>
            <person name="Yang H."/>
            <person name="Zhang G."/>
            <person name="Yang Z."/>
            <person name="Chen R."/>
            <person name="Liu S."/>
            <person name="Li J."/>
            <person name="Ma L."/>
            <person name="Liu H."/>
            <person name="Zhou Y."/>
            <person name="Zhao J."/>
            <person name="Fang X."/>
            <person name="Li G."/>
            <person name="Fang L."/>
            <person name="Li Y."/>
            <person name="Liu D."/>
            <person name="Zheng H."/>
            <person name="Zhang Y."/>
            <person name="Qin N."/>
            <person name="Li Z."/>
            <person name="Yang G."/>
            <person name="Yang S."/>
            <person name="Bolund L."/>
            <person name="Kristiansen K."/>
            <person name="Zheng H."/>
            <person name="Li S."/>
            <person name="Zhang X."/>
            <person name="Yang H."/>
            <person name="Wang J."/>
            <person name="Sun R."/>
            <person name="Zhang B."/>
            <person name="Jiang S."/>
            <person name="Wang J."/>
            <person name="Du Y."/>
            <person name="Li S."/>
        </authorList>
    </citation>
    <scope>NUCLEOTIDE SEQUENCE [LARGE SCALE GENOMIC DNA]</scope>
    <source>
        <strain evidence="2">cv. 9930</strain>
    </source>
</reference>
<dbReference type="AlphaFoldDB" id="A0A0A0KLR0"/>
<dbReference type="Gramene" id="KGN48696">
    <property type="protein sequence ID" value="KGN48696"/>
    <property type="gene ID" value="Csa_6G498680"/>
</dbReference>